<feature type="transmembrane region" description="Helical" evidence="1">
    <location>
        <begin position="148"/>
        <end position="169"/>
    </location>
</feature>
<reference evidence="2 3" key="1">
    <citation type="submission" date="2012-08" db="EMBL/GenBank/DDBJ databases">
        <title>Whole genome shotgun sequence of Kineosphaera limosa NBRC 100340.</title>
        <authorList>
            <person name="Yoshida I."/>
            <person name="Isaki S."/>
            <person name="Hosoyama A."/>
            <person name="Tsuchikane K."/>
            <person name="Katsumata H."/>
            <person name="Ando Y."/>
            <person name="Ohji S."/>
            <person name="Hamada M."/>
            <person name="Tamura T."/>
            <person name="Yamazoe A."/>
            <person name="Yamazaki S."/>
            <person name="Fujita N."/>
        </authorList>
    </citation>
    <scope>NUCLEOTIDE SEQUENCE [LARGE SCALE GENOMIC DNA]</scope>
    <source>
        <strain evidence="2 3">NBRC 100340</strain>
    </source>
</reference>
<evidence type="ECO:0000313" key="2">
    <source>
        <dbReference type="EMBL" id="GAB97395.1"/>
    </source>
</evidence>
<dbReference type="Proteomes" id="UP000008366">
    <property type="component" value="Unassembled WGS sequence"/>
</dbReference>
<dbReference type="eggNOG" id="ENOG50331NI">
    <property type="taxonomic scope" value="Bacteria"/>
</dbReference>
<keyword evidence="3" id="KW-1185">Reference proteome</keyword>
<keyword evidence="1" id="KW-1133">Transmembrane helix</keyword>
<proteinExistence type="predicted"/>
<protein>
    <submittedName>
        <fullName evidence="2">Uncharacterized protein</fullName>
    </submittedName>
</protein>
<evidence type="ECO:0000313" key="3">
    <source>
        <dbReference type="Proteomes" id="UP000008366"/>
    </source>
</evidence>
<feature type="transmembrane region" description="Helical" evidence="1">
    <location>
        <begin position="119"/>
        <end position="136"/>
    </location>
</feature>
<feature type="transmembrane region" description="Helical" evidence="1">
    <location>
        <begin position="80"/>
        <end position="99"/>
    </location>
</feature>
<dbReference type="EMBL" id="BAHD01000066">
    <property type="protein sequence ID" value="GAB97395.1"/>
    <property type="molecule type" value="Genomic_DNA"/>
</dbReference>
<name>K6WDN9_9MICO</name>
<dbReference type="AlphaFoldDB" id="K6WDN9"/>
<feature type="transmembrane region" description="Helical" evidence="1">
    <location>
        <begin position="217"/>
        <end position="240"/>
    </location>
</feature>
<comment type="caution">
    <text evidence="2">The sequence shown here is derived from an EMBL/GenBank/DDBJ whole genome shotgun (WGS) entry which is preliminary data.</text>
</comment>
<organism evidence="2 3">
    <name type="scientific">Kineosphaera limosa NBRC 100340</name>
    <dbReference type="NCBI Taxonomy" id="1184609"/>
    <lineage>
        <taxon>Bacteria</taxon>
        <taxon>Bacillati</taxon>
        <taxon>Actinomycetota</taxon>
        <taxon>Actinomycetes</taxon>
        <taxon>Micrococcales</taxon>
        <taxon>Dermatophilaceae</taxon>
        <taxon>Kineosphaera</taxon>
    </lineage>
</organism>
<keyword evidence="1" id="KW-0472">Membrane</keyword>
<feature type="transmembrane region" description="Helical" evidence="1">
    <location>
        <begin position="175"/>
        <end position="196"/>
    </location>
</feature>
<evidence type="ECO:0000256" key="1">
    <source>
        <dbReference type="SAM" id="Phobius"/>
    </source>
</evidence>
<dbReference type="STRING" id="1184609.KILIM_066_00360"/>
<sequence>MGKAHDHDLAAMAPHAEPEWVDAFVVEQRVLGVPGTRIGDALAVIEGHLCETGESAAEAFGPATEYARELASSEGSGSSGLGASTMVSGALGLAGIVLLPRAVTGWLEAAPVTVTTGDFVVAGLLAALTALVLVFPERAIRLILDRPVLAFLLGPLLVGVFVAAFVLWRTPVVDLPALAVGLVAGAGLLVAAVLSWREPADLVADPSGRTYGSARATRLTTALALPIIALLMCLVSWVTWLLT</sequence>
<accession>K6WDN9</accession>
<keyword evidence="1" id="KW-0812">Transmembrane</keyword>
<gene>
    <name evidence="2" type="ORF">KILIM_066_00360</name>
</gene>